<feature type="transmembrane region" description="Helical" evidence="8">
    <location>
        <begin position="113"/>
        <end position="137"/>
    </location>
</feature>
<feature type="transmembrane region" description="Helical" evidence="8">
    <location>
        <begin position="190"/>
        <end position="212"/>
    </location>
</feature>
<feature type="transmembrane region" description="Helical" evidence="8">
    <location>
        <begin position="246"/>
        <end position="264"/>
    </location>
</feature>
<evidence type="ECO:0000256" key="2">
    <source>
        <dbReference type="ARBA" id="ARBA00022448"/>
    </source>
</evidence>
<dbReference type="CDD" id="cd06261">
    <property type="entry name" value="TM_PBP2"/>
    <property type="match status" value="1"/>
</dbReference>
<proteinExistence type="inferred from homology"/>
<evidence type="ECO:0000256" key="7">
    <source>
        <dbReference type="ARBA" id="ARBA00023136"/>
    </source>
</evidence>
<feature type="transmembrane region" description="Helical" evidence="8">
    <location>
        <begin position="79"/>
        <end position="101"/>
    </location>
</feature>
<dbReference type="PANTHER" id="PTHR43357:SF4">
    <property type="entry name" value="INNER MEMBRANE ABC TRANSPORTER PERMEASE PROTEIN YDCV"/>
    <property type="match status" value="1"/>
</dbReference>
<accession>A0A9Q4T3V6</accession>
<sequence length="280" mass="31245">MNMKSRKKTGAVMKVSVIFFLIANFIWLGLPVGMAVLWSMVDPAHPWSFPDIFPNSLSFTRWVNMWQTTSLPDAMFNSYSIALTVALLSLLLALPTAYAFGRIPFRGKGIAEVLTLIPLVMPGMLIGIFFSAMILQLNIDNTFISIVTGHTVLALPYAIRILSAGFRAVPQEMIDASRDLGSNRWATFRNAYLPFLRSAILATLILCFVRSLEEFSVSYVLGSPDFITIPTILYSFLGYAFVRPDAAVVSMILIIPNIILMIFIERMLKDNYSAESTGKY</sequence>
<dbReference type="InterPro" id="IPR000515">
    <property type="entry name" value="MetI-like"/>
</dbReference>
<evidence type="ECO:0000256" key="5">
    <source>
        <dbReference type="ARBA" id="ARBA00022692"/>
    </source>
</evidence>
<name>A0A9Q4T3V6_9ENTR</name>
<dbReference type="AlphaFoldDB" id="A0A9Q4T3V6"/>
<keyword evidence="5 8" id="KW-0812">Transmembrane</keyword>
<evidence type="ECO:0000256" key="3">
    <source>
        <dbReference type="ARBA" id="ARBA00022475"/>
    </source>
</evidence>
<dbReference type="EMBL" id="RPBY01000010">
    <property type="protein sequence ID" value="NCH89735.1"/>
    <property type="molecule type" value="Genomic_DNA"/>
</dbReference>
<keyword evidence="4" id="KW-0997">Cell inner membrane</keyword>
<dbReference type="RefSeq" id="WP_161591519.1">
    <property type="nucleotide sequence ID" value="NZ_CP166012.1"/>
</dbReference>
<evidence type="ECO:0000256" key="6">
    <source>
        <dbReference type="ARBA" id="ARBA00022989"/>
    </source>
</evidence>
<dbReference type="GO" id="GO:0055085">
    <property type="term" value="P:transmembrane transport"/>
    <property type="evidence" value="ECO:0007669"/>
    <property type="project" value="InterPro"/>
</dbReference>
<feature type="transmembrane region" description="Helical" evidence="8">
    <location>
        <begin position="143"/>
        <end position="169"/>
    </location>
</feature>
<reference evidence="10" key="1">
    <citation type="submission" date="2018-11" db="EMBL/GenBank/DDBJ databases">
        <title>Genomics analysis of Putative Virulence Factors on Adhesion and Cytotoxicity for Cronobacter spp.</title>
        <authorList>
            <person name="Cui J."/>
        </authorList>
    </citation>
    <scope>NUCLEOTIDE SEQUENCE</scope>
    <source>
        <strain evidence="10">SD69</strain>
    </source>
</reference>
<dbReference type="SUPFAM" id="SSF161098">
    <property type="entry name" value="MetI-like"/>
    <property type="match status" value="1"/>
</dbReference>
<protein>
    <submittedName>
        <fullName evidence="10">ABC transporter permease</fullName>
    </submittedName>
</protein>
<dbReference type="PANTHER" id="PTHR43357">
    <property type="entry name" value="INNER MEMBRANE ABC TRANSPORTER PERMEASE PROTEIN YDCV"/>
    <property type="match status" value="1"/>
</dbReference>
<evidence type="ECO:0000256" key="4">
    <source>
        <dbReference type="ARBA" id="ARBA00022519"/>
    </source>
</evidence>
<dbReference type="Pfam" id="PF00528">
    <property type="entry name" value="BPD_transp_1"/>
    <property type="match status" value="1"/>
</dbReference>
<keyword evidence="2 8" id="KW-0813">Transport</keyword>
<keyword evidence="6 8" id="KW-1133">Transmembrane helix</keyword>
<evidence type="ECO:0000256" key="1">
    <source>
        <dbReference type="ARBA" id="ARBA00004429"/>
    </source>
</evidence>
<evidence type="ECO:0000256" key="8">
    <source>
        <dbReference type="RuleBase" id="RU363032"/>
    </source>
</evidence>
<evidence type="ECO:0000313" key="11">
    <source>
        <dbReference type="Proteomes" id="UP000778262"/>
    </source>
</evidence>
<comment type="caution">
    <text evidence="10">The sequence shown here is derived from an EMBL/GenBank/DDBJ whole genome shotgun (WGS) entry which is preliminary data.</text>
</comment>
<comment type="similarity">
    <text evidence="8">Belongs to the binding-protein-dependent transport system permease family.</text>
</comment>
<gene>
    <name evidence="10" type="ORF">EHJ13_20175</name>
</gene>
<keyword evidence="3" id="KW-1003">Cell membrane</keyword>
<dbReference type="PROSITE" id="PS50928">
    <property type="entry name" value="ABC_TM1"/>
    <property type="match status" value="1"/>
</dbReference>
<dbReference type="Gene3D" id="1.10.3720.10">
    <property type="entry name" value="MetI-like"/>
    <property type="match status" value="1"/>
</dbReference>
<dbReference type="Proteomes" id="UP000778262">
    <property type="component" value="Unassembled WGS sequence"/>
</dbReference>
<evidence type="ECO:0000259" key="9">
    <source>
        <dbReference type="PROSITE" id="PS50928"/>
    </source>
</evidence>
<evidence type="ECO:0000313" key="10">
    <source>
        <dbReference type="EMBL" id="NCH89735.1"/>
    </source>
</evidence>
<feature type="transmembrane region" description="Helical" evidence="8">
    <location>
        <begin position="12"/>
        <end position="41"/>
    </location>
</feature>
<keyword evidence="7 8" id="KW-0472">Membrane</keyword>
<dbReference type="GO" id="GO:0005886">
    <property type="term" value="C:plasma membrane"/>
    <property type="evidence" value="ECO:0007669"/>
    <property type="project" value="UniProtKB-SubCell"/>
</dbReference>
<feature type="domain" description="ABC transmembrane type-1" evidence="9">
    <location>
        <begin position="75"/>
        <end position="264"/>
    </location>
</feature>
<dbReference type="InterPro" id="IPR035906">
    <property type="entry name" value="MetI-like_sf"/>
</dbReference>
<organism evidence="10 11">
    <name type="scientific">Cronobacter dublinensis</name>
    <dbReference type="NCBI Taxonomy" id="413497"/>
    <lineage>
        <taxon>Bacteria</taxon>
        <taxon>Pseudomonadati</taxon>
        <taxon>Pseudomonadota</taxon>
        <taxon>Gammaproteobacteria</taxon>
        <taxon>Enterobacterales</taxon>
        <taxon>Enterobacteriaceae</taxon>
        <taxon>Cronobacter</taxon>
    </lineage>
</organism>
<comment type="subcellular location">
    <subcellularLocation>
        <location evidence="1">Cell inner membrane</location>
        <topology evidence="1">Multi-pass membrane protein</topology>
    </subcellularLocation>
    <subcellularLocation>
        <location evidence="8">Cell membrane</location>
        <topology evidence="8">Multi-pass membrane protein</topology>
    </subcellularLocation>
</comment>